<evidence type="ECO:0000256" key="2">
    <source>
        <dbReference type="ARBA" id="ARBA00010139"/>
    </source>
</evidence>
<feature type="region of interest" description="Disordered" evidence="5">
    <location>
        <begin position="573"/>
        <end position="592"/>
    </location>
</feature>
<organism evidence="7 8">
    <name type="scientific">Penicilliopsis zonata CBS 506.65</name>
    <dbReference type="NCBI Taxonomy" id="1073090"/>
    <lineage>
        <taxon>Eukaryota</taxon>
        <taxon>Fungi</taxon>
        <taxon>Dikarya</taxon>
        <taxon>Ascomycota</taxon>
        <taxon>Pezizomycotina</taxon>
        <taxon>Eurotiomycetes</taxon>
        <taxon>Eurotiomycetidae</taxon>
        <taxon>Eurotiales</taxon>
        <taxon>Aspergillaceae</taxon>
        <taxon>Penicilliopsis</taxon>
    </lineage>
</organism>
<evidence type="ECO:0000256" key="5">
    <source>
        <dbReference type="SAM" id="MobiDB-lite"/>
    </source>
</evidence>
<keyword evidence="6" id="KW-0812">Transmembrane</keyword>
<evidence type="ECO:0000313" key="8">
    <source>
        <dbReference type="Proteomes" id="UP000184188"/>
    </source>
</evidence>
<dbReference type="STRING" id="1073090.A0A1L9S9R6"/>
<evidence type="ECO:0000256" key="1">
    <source>
        <dbReference type="ARBA" id="ARBA00001974"/>
    </source>
</evidence>
<dbReference type="GeneID" id="34614218"/>
<dbReference type="PANTHER" id="PTHR42877">
    <property type="entry name" value="L-ORNITHINE N(5)-MONOOXYGENASE-RELATED"/>
    <property type="match status" value="1"/>
</dbReference>
<feature type="compositionally biased region" description="Basic and acidic residues" evidence="5">
    <location>
        <begin position="578"/>
        <end position="592"/>
    </location>
</feature>
<dbReference type="SUPFAM" id="SSF51905">
    <property type="entry name" value="FAD/NAD(P)-binding domain"/>
    <property type="match status" value="3"/>
</dbReference>
<gene>
    <name evidence="7" type="ORF">ASPZODRAFT_2113943</name>
</gene>
<feature type="transmembrane region" description="Helical" evidence="6">
    <location>
        <begin position="24"/>
        <end position="43"/>
    </location>
</feature>
<evidence type="ECO:0000256" key="6">
    <source>
        <dbReference type="SAM" id="Phobius"/>
    </source>
</evidence>
<dbReference type="VEuPathDB" id="FungiDB:ASPZODRAFT_2113943"/>
<sequence length="611" mass="69864">MCENCSARRLQDTMGTPMGAHQRALRIVVIGAGISGILASIRFRQRVPNVSVCVYEKNSGVGGTWFKNKYPGCMSDHPSHSYQASFEPNLEWSHFYASADEIKKYWEKVFFKYGCDGSCRLETKVISAIWNEEKGQWLLKVADLKKNSLFDDECHLLISATGMLDDAKWPTFPGLGDFKGKVMHTAEWDKSYSYQGKKVAVIGNGSSGLQIIPALLPQVTHIDHYIKDPAWVTPTLYRETIDNRGPHLQNYIFDSADMRSFKHNQGYYERFRNGIEHEVQSMHAYTVNGTTEHRTAPMTFMEHMERGLQYKPELLAKLIPVFPPLTRPLTPAPGYLEAMTKDKVKVITKPIKKVVEKGIVTDDNVIHEVDLVVCATGFDTSFIPNIYMVGRNNQTLRDKWRKYPETYLGIMTDGFPNYFIAFGPNTGLATGNQLLLLERQIDYFTSAALKMQRDDIRAMAPRADKVQSFVTHCEQYFKGTIFKERCSSWYKAHTENGPVIGLWPGSGLHAVEALKNPRWEDFSYEYIDPDSMSWLGNGWTLNETRNDISIDYLSRDQIDYPNKLKVFLPQNSADSDYDEQRSGWRPRYQSDDPRWDAMSAVYEGQTSSFED</sequence>
<evidence type="ECO:0000256" key="4">
    <source>
        <dbReference type="ARBA" id="ARBA00022827"/>
    </source>
</evidence>
<dbReference type="Pfam" id="PF13450">
    <property type="entry name" value="NAD_binding_8"/>
    <property type="match status" value="1"/>
</dbReference>
<evidence type="ECO:0008006" key="9">
    <source>
        <dbReference type="Google" id="ProtNLM"/>
    </source>
</evidence>
<evidence type="ECO:0000313" key="7">
    <source>
        <dbReference type="EMBL" id="OJJ43910.1"/>
    </source>
</evidence>
<dbReference type="InterPro" id="IPR051209">
    <property type="entry name" value="FAD-bind_Monooxygenase_sf"/>
</dbReference>
<comment type="similarity">
    <text evidence="2">Belongs to the FAD-binding monooxygenase family.</text>
</comment>
<dbReference type="Proteomes" id="UP000184188">
    <property type="component" value="Unassembled WGS sequence"/>
</dbReference>
<name>A0A1L9S9R6_9EURO</name>
<dbReference type="Gene3D" id="3.50.50.60">
    <property type="entry name" value="FAD/NAD(P)-binding domain"/>
    <property type="match status" value="2"/>
</dbReference>
<dbReference type="OrthoDB" id="74360at2759"/>
<keyword evidence="6" id="KW-0472">Membrane</keyword>
<dbReference type="PANTHER" id="PTHR42877:SF7">
    <property type="entry name" value="FLAVIN-BINDING MONOOXYGENASE-RELATED"/>
    <property type="match status" value="1"/>
</dbReference>
<reference evidence="8" key="1">
    <citation type="journal article" date="2017" name="Genome Biol.">
        <title>Comparative genomics reveals high biological diversity and specific adaptations in the industrially and medically important fungal genus Aspergillus.</title>
        <authorList>
            <person name="de Vries R.P."/>
            <person name="Riley R."/>
            <person name="Wiebenga A."/>
            <person name="Aguilar-Osorio G."/>
            <person name="Amillis S."/>
            <person name="Uchima C.A."/>
            <person name="Anderluh G."/>
            <person name="Asadollahi M."/>
            <person name="Askin M."/>
            <person name="Barry K."/>
            <person name="Battaglia E."/>
            <person name="Bayram O."/>
            <person name="Benocci T."/>
            <person name="Braus-Stromeyer S.A."/>
            <person name="Caldana C."/>
            <person name="Canovas D."/>
            <person name="Cerqueira G.C."/>
            <person name="Chen F."/>
            <person name="Chen W."/>
            <person name="Choi C."/>
            <person name="Clum A."/>
            <person name="Dos Santos R.A."/>
            <person name="Damasio A.R."/>
            <person name="Diallinas G."/>
            <person name="Emri T."/>
            <person name="Fekete E."/>
            <person name="Flipphi M."/>
            <person name="Freyberg S."/>
            <person name="Gallo A."/>
            <person name="Gournas C."/>
            <person name="Habgood R."/>
            <person name="Hainaut M."/>
            <person name="Harispe M.L."/>
            <person name="Henrissat B."/>
            <person name="Hilden K.S."/>
            <person name="Hope R."/>
            <person name="Hossain A."/>
            <person name="Karabika E."/>
            <person name="Karaffa L."/>
            <person name="Karanyi Z."/>
            <person name="Krasevec N."/>
            <person name="Kuo A."/>
            <person name="Kusch H."/>
            <person name="LaButti K."/>
            <person name="Lagendijk E.L."/>
            <person name="Lapidus A."/>
            <person name="Levasseur A."/>
            <person name="Lindquist E."/>
            <person name="Lipzen A."/>
            <person name="Logrieco A.F."/>
            <person name="MacCabe A."/>
            <person name="Maekelae M.R."/>
            <person name="Malavazi I."/>
            <person name="Melin P."/>
            <person name="Meyer V."/>
            <person name="Mielnichuk N."/>
            <person name="Miskei M."/>
            <person name="Molnar A.P."/>
            <person name="Mule G."/>
            <person name="Ngan C.Y."/>
            <person name="Orejas M."/>
            <person name="Orosz E."/>
            <person name="Ouedraogo J.P."/>
            <person name="Overkamp K.M."/>
            <person name="Park H.-S."/>
            <person name="Perrone G."/>
            <person name="Piumi F."/>
            <person name="Punt P.J."/>
            <person name="Ram A.F."/>
            <person name="Ramon A."/>
            <person name="Rauscher S."/>
            <person name="Record E."/>
            <person name="Riano-Pachon D.M."/>
            <person name="Robert V."/>
            <person name="Roehrig J."/>
            <person name="Ruller R."/>
            <person name="Salamov A."/>
            <person name="Salih N.S."/>
            <person name="Samson R.A."/>
            <person name="Sandor E."/>
            <person name="Sanguinetti M."/>
            <person name="Schuetze T."/>
            <person name="Sepcic K."/>
            <person name="Shelest E."/>
            <person name="Sherlock G."/>
            <person name="Sophianopoulou V."/>
            <person name="Squina F.M."/>
            <person name="Sun H."/>
            <person name="Susca A."/>
            <person name="Todd R.B."/>
            <person name="Tsang A."/>
            <person name="Unkles S.E."/>
            <person name="van de Wiele N."/>
            <person name="van Rossen-Uffink D."/>
            <person name="Oliveira J.V."/>
            <person name="Vesth T.C."/>
            <person name="Visser J."/>
            <person name="Yu J.-H."/>
            <person name="Zhou M."/>
            <person name="Andersen M.R."/>
            <person name="Archer D.B."/>
            <person name="Baker S.E."/>
            <person name="Benoit I."/>
            <person name="Brakhage A.A."/>
            <person name="Braus G.H."/>
            <person name="Fischer R."/>
            <person name="Frisvad J.C."/>
            <person name="Goldman G.H."/>
            <person name="Houbraken J."/>
            <person name="Oakley B."/>
            <person name="Pocsi I."/>
            <person name="Scazzocchio C."/>
            <person name="Seiboth B."/>
            <person name="vanKuyk P.A."/>
            <person name="Wortman J."/>
            <person name="Dyer P.S."/>
            <person name="Grigoriev I.V."/>
        </authorList>
    </citation>
    <scope>NUCLEOTIDE SEQUENCE [LARGE SCALE GENOMIC DNA]</scope>
    <source>
        <strain evidence="8">CBS 506.65</strain>
    </source>
</reference>
<keyword evidence="4" id="KW-0274">FAD</keyword>
<comment type="cofactor">
    <cofactor evidence="1">
        <name>FAD</name>
        <dbReference type="ChEBI" id="CHEBI:57692"/>
    </cofactor>
</comment>
<keyword evidence="8" id="KW-1185">Reference proteome</keyword>
<dbReference type="PRINTS" id="PR00368">
    <property type="entry name" value="FADPNR"/>
</dbReference>
<dbReference type="RefSeq" id="XP_022578420.1">
    <property type="nucleotide sequence ID" value="XM_022727754.1"/>
</dbReference>
<dbReference type="EMBL" id="KV878350">
    <property type="protein sequence ID" value="OJJ43910.1"/>
    <property type="molecule type" value="Genomic_DNA"/>
</dbReference>
<protein>
    <recommendedName>
        <fullName evidence="9">FAD/NAD(P)-binding domain-containing protein</fullName>
    </recommendedName>
</protein>
<keyword evidence="3" id="KW-0285">Flavoprotein</keyword>
<dbReference type="AlphaFoldDB" id="A0A1L9S9R6"/>
<accession>A0A1L9S9R6</accession>
<keyword evidence="6" id="KW-1133">Transmembrane helix</keyword>
<evidence type="ECO:0000256" key="3">
    <source>
        <dbReference type="ARBA" id="ARBA00022630"/>
    </source>
</evidence>
<dbReference type="InterPro" id="IPR036188">
    <property type="entry name" value="FAD/NAD-bd_sf"/>
</dbReference>
<proteinExistence type="inferred from homology"/>